<organism evidence="1 2">
    <name type="scientific">Mycena metata</name>
    <dbReference type="NCBI Taxonomy" id="1033252"/>
    <lineage>
        <taxon>Eukaryota</taxon>
        <taxon>Fungi</taxon>
        <taxon>Dikarya</taxon>
        <taxon>Basidiomycota</taxon>
        <taxon>Agaricomycotina</taxon>
        <taxon>Agaricomycetes</taxon>
        <taxon>Agaricomycetidae</taxon>
        <taxon>Agaricales</taxon>
        <taxon>Marasmiineae</taxon>
        <taxon>Mycenaceae</taxon>
        <taxon>Mycena</taxon>
    </lineage>
</organism>
<evidence type="ECO:0008006" key="3">
    <source>
        <dbReference type="Google" id="ProtNLM"/>
    </source>
</evidence>
<dbReference type="Gene3D" id="1.20.1280.50">
    <property type="match status" value="1"/>
</dbReference>
<keyword evidence="2" id="KW-1185">Reference proteome</keyword>
<protein>
    <recommendedName>
        <fullName evidence="3">F-box domain-containing protein</fullName>
    </recommendedName>
</protein>
<evidence type="ECO:0000313" key="1">
    <source>
        <dbReference type="EMBL" id="KAJ7742777.1"/>
    </source>
</evidence>
<sequence>MDMKPKNIALLDTVPRLKEERQRRLTEEKISIQRSLNSIVYPILSLPVEVTTEVFLSCLPDEPVQPSEKVAPMLLGRVCRHWRDIACSTPRLWAALLVRLWGGPSFELLVRLWLRRARAVPLSLTLELPYGHCFDSFFTGRGCFCPSSLPFTEHWANLSSFHGICFTPAECLDLLSLAPRLTHCEFNRIPVGLLATPTSTSHLLLTNLEHLELNPLSADIRPLLLVLDWLSLPALRSLKISGAFMNPEAATFHSFLERAPSLQTFDGSFGGTVEHNGLVEILRKALRAMPLLTSLRLIADPTSIANIMRILNESPTFLPRIQNMDLFTPSIVHWPDSFTTSLIDGLTSRWEAKSGVAQLVDFRYFFIPEIRLAMDGRLMVCISKLRGKGMRIRVGPNL</sequence>
<dbReference type="Gene3D" id="3.80.10.10">
    <property type="entry name" value="Ribonuclease Inhibitor"/>
    <property type="match status" value="1"/>
</dbReference>
<proteinExistence type="predicted"/>
<comment type="caution">
    <text evidence="1">The sequence shown here is derived from an EMBL/GenBank/DDBJ whole genome shotgun (WGS) entry which is preliminary data.</text>
</comment>
<evidence type="ECO:0000313" key="2">
    <source>
        <dbReference type="Proteomes" id="UP001215598"/>
    </source>
</evidence>
<name>A0AAD7IJF3_9AGAR</name>
<accession>A0AAD7IJF3</accession>
<dbReference type="InterPro" id="IPR032675">
    <property type="entry name" value="LRR_dom_sf"/>
</dbReference>
<dbReference type="AlphaFoldDB" id="A0AAD7IJF3"/>
<gene>
    <name evidence="1" type="ORF">B0H16DRAFT_1890103</name>
</gene>
<dbReference type="EMBL" id="JARKIB010000093">
    <property type="protein sequence ID" value="KAJ7742777.1"/>
    <property type="molecule type" value="Genomic_DNA"/>
</dbReference>
<reference evidence="1" key="1">
    <citation type="submission" date="2023-03" db="EMBL/GenBank/DDBJ databases">
        <title>Massive genome expansion in bonnet fungi (Mycena s.s.) driven by repeated elements and novel gene families across ecological guilds.</title>
        <authorList>
            <consortium name="Lawrence Berkeley National Laboratory"/>
            <person name="Harder C.B."/>
            <person name="Miyauchi S."/>
            <person name="Viragh M."/>
            <person name="Kuo A."/>
            <person name="Thoen E."/>
            <person name="Andreopoulos B."/>
            <person name="Lu D."/>
            <person name="Skrede I."/>
            <person name="Drula E."/>
            <person name="Henrissat B."/>
            <person name="Morin E."/>
            <person name="Kohler A."/>
            <person name="Barry K."/>
            <person name="LaButti K."/>
            <person name="Morin E."/>
            <person name="Salamov A."/>
            <person name="Lipzen A."/>
            <person name="Mereny Z."/>
            <person name="Hegedus B."/>
            <person name="Baldrian P."/>
            <person name="Stursova M."/>
            <person name="Weitz H."/>
            <person name="Taylor A."/>
            <person name="Grigoriev I.V."/>
            <person name="Nagy L.G."/>
            <person name="Martin F."/>
            <person name="Kauserud H."/>
        </authorList>
    </citation>
    <scope>NUCLEOTIDE SEQUENCE</scope>
    <source>
        <strain evidence="1">CBHHK182m</strain>
    </source>
</reference>
<dbReference type="Proteomes" id="UP001215598">
    <property type="component" value="Unassembled WGS sequence"/>
</dbReference>